<protein>
    <submittedName>
        <fullName evidence="2">Uncharacterized protein</fullName>
    </submittedName>
</protein>
<accession>A0A8S3SQG6</accession>
<keyword evidence="3" id="KW-1185">Reference proteome</keyword>
<feature type="compositionally biased region" description="Polar residues" evidence="1">
    <location>
        <begin position="122"/>
        <end position="136"/>
    </location>
</feature>
<evidence type="ECO:0000313" key="2">
    <source>
        <dbReference type="EMBL" id="CAG2222370.1"/>
    </source>
</evidence>
<dbReference type="AlphaFoldDB" id="A0A8S3SQG6"/>
<feature type="compositionally biased region" description="Polar residues" evidence="1">
    <location>
        <begin position="149"/>
        <end position="160"/>
    </location>
</feature>
<sequence length="271" mass="31203">MMEKQIHELREVVLANQLLKQQLGELGLLQKQIQKDHEAETVELKISLEQEKAQYTKEFHQQTEMVRTEHCRQIEMVHTEQADIECRFKIKQDKDSEILLHVCSIYILVFSRVGESGHRQNECTSEMPSEQEQEGATSAHHENHYDPSDVNTQPTNNNENLDAMQPTEHEAHAENDSASDTNNHDDFIRSQSIFSDDQISSPICDQQNQPPSARPKIKPGRRETNKPSHTSSEATSRNSRGQSQITSFINGQNFKQKWFREVSSDAHRETT</sequence>
<dbReference type="OrthoDB" id="78101at2759"/>
<name>A0A8S3SQG6_MYTED</name>
<feature type="compositionally biased region" description="Polar residues" evidence="1">
    <location>
        <begin position="227"/>
        <end position="255"/>
    </location>
</feature>
<evidence type="ECO:0000256" key="1">
    <source>
        <dbReference type="SAM" id="MobiDB-lite"/>
    </source>
</evidence>
<dbReference type="EMBL" id="CAJPWZ010001744">
    <property type="protein sequence ID" value="CAG2222370.1"/>
    <property type="molecule type" value="Genomic_DNA"/>
</dbReference>
<proteinExistence type="predicted"/>
<feature type="region of interest" description="Disordered" evidence="1">
    <location>
        <begin position="195"/>
        <end position="271"/>
    </location>
</feature>
<organism evidence="2 3">
    <name type="scientific">Mytilus edulis</name>
    <name type="common">Blue mussel</name>
    <dbReference type="NCBI Taxonomy" id="6550"/>
    <lineage>
        <taxon>Eukaryota</taxon>
        <taxon>Metazoa</taxon>
        <taxon>Spiralia</taxon>
        <taxon>Lophotrochozoa</taxon>
        <taxon>Mollusca</taxon>
        <taxon>Bivalvia</taxon>
        <taxon>Autobranchia</taxon>
        <taxon>Pteriomorphia</taxon>
        <taxon>Mytilida</taxon>
        <taxon>Mytiloidea</taxon>
        <taxon>Mytilidae</taxon>
        <taxon>Mytilinae</taxon>
        <taxon>Mytilus</taxon>
    </lineage>
</organism>
<feature type="region of interest" description="Disordered" evidence="1">
    <location>
        <begin position="119"/>
        <end position="162"/>
    </location>
</feature>
<comment type="caution">
    <text evidence="2">The sequence shown here is derived from an EMBL/GenBank/DDBJ whole genome shotgun (WGS) entry which is preliminary data.</text>
</comment>
<reference evidence="2" key="1">
    <citation type="submission" date="2021-03" db="EMBL/GenBank/DDBJ databases">
        <authorList>
            <person name="Bekaert M."/>
        </authorList>
    </citation>
    <scope>NUCLEOTIDE SEQUENCE</scope>
</reference>
<gene>
    <name evidence="2" type="ORF">MEDL_35707</name>
</gene>
<dbReference type="Proteomes" id="UP000683360">
    <property type="component" value="Unassembled WGS sequence"/>
</dbReference>
<evidence type="ECO:0000313" key="3">
    <source>
        <dbReference type="Proteomes" id="UP000683360"/>
    </source>
</evidence>
<feature type="compositionally biased region" description="Basic and acidic residues" evidence="1">
    <location>
        <begin position="258"/>
        <end position="271"/>
    </location>
</feature>